<sequence length="84" mass="9617">MVKDWSMTRNQNRDTSRKIPDNGGVVPWSYLNHDVLLLVIMQLELILFHSVEFARGMNFISLRPNVCFSVDAAPEIGVRAILIF</sequence>
<evidence type="ECO:0000256" key="1">
    <source>
        <dbReference type="SAM" id="MobiDB-lite"/>
    </source>
</evidence>
<protein>
    <submittedName>
        <fullName evidence="2">Uncharacterized protein</fullName>
    </submittedName>
</protein>
<dbReference type="EMBL" id="NBSK02000004">
    <property type="protein sequence ID" value="KAJ0214667.1"/>
    <property type="molecule type" value="Genomic_DNA"/>
</dbReference>
<comment type="caution">
    <text evidence="2">The sequence shown here is derived from an EMBL/GenBank/DDBJ whole genome shotgun (WGS) entry which is preliminary data.</text>
</comment>
<name>A0A9R1XPB4_LACSA</name>
<evidence type="ECO:0000313" key="3">
    <source>
        <dbReference type="Proteomes" id="UP000235145"/>
    </source>
</evidence>
<evidence type="ECO:0000313" key="2">
    <source>
        <dbReference type="EMBL" id="KAJ0214667.1"/>
    </source>
</evidence>
<keyword evidence="3" id="KW-1185">Reference proteome</keyword>
<feature type="compositionally biased region" description="Basic and acidic residues" evidence="1">
    <location>
        <begin position="11"/>
        <end position="20"/>
    </location>
</feature>
<proteinExistence type="predicted"/>
<accession>A0A9R1XPB4</accession>
<feature type="region of interest" description="Disordered" evidence="1">
    <location>
        <begin position="1"/>
        <end position="21"/>
    </location>
</feature>
<dbReference type="AlphaFoldDB" id="A0A9R1XPB4"/>
<reference evidence="2 3" key="1">
    <citation type="journal article" date="2017" name="Nat. Commun.">
        <title>Genome assembly with in vitro proximity ligation data and whole-genome triplication in lettuce.</title>
        <authorList>
            <person name="Reyes-Chin-Wo S."/>
            <person name="Wang Z."/>
            <person name="Yang X."/>
            <person name="Kozik A."/>
            <person name="Arikit S."/>
            <person name="Song C."/>
            <person name="Xia L."/>
            <person name="Froenicke L."/>
            <person name="Lavelle D.O."/>
            <person name="Truco M.J."/>
            <person name="Xia R."/>
            <person name="Zhu S."/>
            <person name="Xu C."/>
            <person name="Xu H."/>
            <person name="Xu X."/>
            <person name="Cox K."/>
            <person name="Korf I."/>
            <person name="Meyers B.C."/>
            <person name="Michelmore R.W."/>
        </authorList>
    </citation>
    <scope>NUCLEOTIDE SEQUENCE [LARGE SCALE GENOMIC DNA]</scope>
    <source>
        <strain evidence="3">cv. Salinas</strain>
        <tissue evidence="2">Seedlings</tissue>
    </source>
</reference>
<dbReference type="Proteomes" id="UP000235145">
    <property type="component" value="Unassembled WGS sequence"/>
</dbReference>
<organism evidence="2 3">
    <name type="scientific">Lactuca sativa</name>
    <name type="common">Garden lettuce</name>
    <dbReference type="NCBI Taxonomy" id="4236"/>
    <lineage>
        <taxon>Eukaryota</taxon>
        <taxon>Viridiplantae</taxon>
        <taxon>Streptophyta</taxon>
        <taxon>Embryophyta</taxon>
        <taxon>Tracheophyta</taxon>
        <taxon>Spermatophyta</taxon>
        <taxon>Magnoliopsida</taxon>
        <taxon>eudicotyledons</taxon>
        <taxon>Gunneridae</taxon>
        <taxon>Pentapetalae</taxon>
        <taxon>asterids</taxon>
        <taxon>campanulids</taxon>
        <taxon>Asterales</taxon>
        <taxon>Asteraceae</taxon>
        <taxon>Cichorioideae</taxon>
        <taxon>Cichorieae</taxon>
        <taxon>Lactucinae</taxon>
        <taxon>Lactuca</taxon>
    </lineage>
</organism>
<gene>
    <name evidence="2" type="ORF">LSAT_V11C400174440</name>
</gene>